<dbReference type="InterPro" id="IPR049030">
    <property type="entry name" value="AI2M-like_HNH"/>
</dbReference>
<dbReference type="EMBL" id="LUUB01000091">
    <property type="protein sequence ID" value="OAF03224.1"/>
    <property type="molecule type" value="Genomic_DNA"/>
</dbReference>
<dbReference type="GO" id="GO:0006397">
    <property type="term" value="P:mRNA processing"/>
    <property type="evidence" value="ECO:0007669"/>
    <property type="project" value="InterPro"/>
</dbReference>
<dbReference type="EMBL" id="LUUB01000088">
    <property type="protein sequence ID" value="OAF04041.1"/>
    <property type="molecule type" value="Genomic_DNA"/>
</dbReference>
<proteinExistence type="inferred from homology"/>
<dbReference type="EMBL" id="LUUB01000041">
    <property type="protein sequence ID" value="OAF12292.1"/>
    <property type="molecule type" value="Genomic_DNA"/>
</dbReference>
<dbReference type="OrthoDB" id="8232464at2"/>
<evidence type="ECO:0000313" key="3">
    <source>
        <dbReference type="EMBL" id="OAF03224.1"/>
    </source>
</evidence>
<dbReference type="CDD" id="cd01651">
    <property type="entry name" value="RT_G2_intron"/>
    <property type="match status" value="1"/>
</dbReference>
<dbReference type="RefSeq" id="WP_063696148.1">
    <property type="nucleotide sequence ID" value="NZ_LUUB01000014.1"/>
</dbReference>
<dbReference type="InterPro" id="IPR043502">
    <property type="entry name" value="DNA/RNA_pol_sf"/>
</dbReference>
<dbReference type="Proteomes" id="UP000076959">
    <property type="component" value="Unassembled WGS sequence"/>
</dbReference>
<comment type="similarity">
    <text evidence="1">Belongs to the bacterial reverse transcriptase family.</text>
</comment>
<evidence type="ECO:0000313" key="4">
    <source>
        <dbReference type="EMBL" id="OAF04041.1"/>
    </source>
</evidence>
<reference evidence="4 9" key="1">
    <citation type="submission" date="2016-03" db="EMBL/GenBank/DDBJ databases">
        <title>Draft Genome Sequence of the Strain BR 10245 (Bradyrhizobium sp.) isolated from nodules of Centrolobium paraense.</title>
        <authorList>
            <person name="Simoes-Araujo J.L.Sr."/>
            <person name="Barauna A.C."/>
            <person name="Silva K."/>
            <person name="Zilli J.E."/>
        </authorList>
    </citation>
    <scope>NUCLEOTIDE SEQUENCE [LARGE SCALE GENOMIC DNA]</scope>
    <source>
        <strain evidence="4 9">BR 10245</strain>
    </source>
</reference>
<sequence length="631" mass="72181">MQAATIQRRIESLPTLSRSGKRINGLHRLMRSPFLFERAYEKVSQNKGALTPGVDGKTFDGMSLAKLADLARRVAEGTYRFRPVRRVYIPKGNGKTRPLGIPTVEDRLVQEAVRTILEAIYEPVFLGESHGFRPRRSCHTALNLVKKTWTGCKWLIEVDVRGFFDNIDHDVLLRLLKKRIDDDRFIGLIEGMLKAGYMEDWVYGRTYSGTPQGGVVSPLLANIYLHELDQHMQTMRAGFDRGRDRRAFPPYAALQRRVLGLRRKIERLRANGAELAEINAALAEIKAINKERRKLPSVDPMDPNFKRLRYCRYADDFLIGIIGSKEEARETMASVERFLTETLKLAISPEKSGIQAASKGVTFLGYRIAAYTSYGGGRKSNRKGPAARTWRVTRRPTTGNISLRVPRKRITEFCKRHGYGDLARKTGRAREQFLVTSDTATVLAYNSEFRGFANYYSFADDNKRALGVLELVVFRSLIKTLALRHRTTRAQIMARLWKGSDYEVSSVVRGKLRTIKLWRLKHLTRTFWISQGIDDLTRGAWWVINSNDLIDRLHARRCEACGGATGPFEMHHLRRVRDLQSGSLIVWKRSGWRRKTIVLCPSCRVAVSNREYTHMESRVHRKGARTVWGEA</sequence>
<dbReference type="InterPro" id="IPR051083">
    <property type="entry name" value="GrpII_Intron_Splice-Mob/Def"/>
</dbReference>
<dbReference type="PANTHER" id="PTHR34047">
    <property type="entry name" value="NUCLEAR INTRON MATURASE 1, MITOCHONDRIAL-RELATED"/>
    <property type="match status" value="1"/>
</dbReference>
<keyword evidence="4" id="KW-0695">RNA-directed DNA polymerase</keyword>
<dbReference type="Pfam" id="PF21368">
    <property type="entry name" value="AI2M-like_HNH"/>
    <property type="match status" value="1"/>
</dbReference>
<dbReference type="InterPro" id="IPR024937">
    <property type="entry name" value="Domain_X"/>
</dbReference>
<name>A0A176YDH5_9BRAD</name>
<evidence type="ECO:0000259" key="2">
    <source>
        <dbReference type="PROSITE" id="PS50878"/>
    </source>
</evidence>
<evidence type="ECO:0000313" key="6">
    <source>
        <dbReference type="EMBL" id="OAF12292.1"/>
    </source>
</evidence>
<dbReference type="EMBL" id="LUUB01000040">
    <property type="protein sequence ID" value="OAF12355.1"/>
    <property type="molecule type" value="Genomic_DNA"/>
</dbReference>
<dbReference type="STRING" id="1505087.AYJ54_05855"/>
<accession>A0A176YDH5</accession>
<dbReference type="Pfam" id="PF01348">
    <property type="entry name" value="Intron_maturas2"/>
    <property type="match status" value="1"/>
</dbReference>
<dbReference type="Pfam" id="PF00078">
    <property type="entry name" value="RVT_1"/>
    <property type="match status" value="2"/>
</dbReference>
<dbReference type="NCBIfam" id="TIGR04416">
    <property type="entry name" value="group_II_RT_mat"/>
    <property type="match status" value="1"/>
</dbReference>
<comment type="caution">
    <text evidence="4">The sequence shown here is derived from an EMBL/GenBank/DDBJ whole genome shotgun (WGS) entry which is preliminary data.</text>
</comment>
<evidence type="ECO:0000313" key="7">
    <source>
        <dbReference type="EMBL" id="OAF12355.1"/>
    </source>
</evidence>
<dbReference type="InterPro" id="IPR030931">
    <property type="entry name" value="Group_II_RT_mat"/>
</dbReference>
<evidence type="ECO:0000313" key="5">
    <source>
        <dbReference type="EMBL" id="OAF06701.1"/>
    </source>
</evidence>
<evidence type="ECO:0000313" key="9">
    <source>
        <dbReference type="Proteomes" id="UP000076959"/>
    </source>
</evidence>
<protein>
    <submittedName>
        <fullName evidence="4">RNA-directed DNA polymerase</fullName>
    </submittedName>
</protein>
<keyword evidence="4" id="KW-0808">Transferase</keyword>
<keyword evidence="9" id="KW-1185">Reference proteome</keyword>
<dbReference type="PROSITE" id="PS50878">
    <property type="entry name" value="RT_POL"/>
    <property type="match status" value="1"/>
</dbReference>
<dbReference type="SUPFAM" id="SSF56672">
    <property type="entry name" value="DNA/RNA polymerases"/>
    <property type="match status" value="1"/>
</dbReference>
<dbReference type="InterPro" id="IPR000477">
    <property type="entry name" value="RT_dom"/>
</dbReference>
<keyword evidence="4" id="KW-0548">Nucleotidyltransferase</keyword>
<dbReference type="GO" id="GO:0003964">
    <property type="term" value="F:RNA-directed DNA polymerase activity"/>
    <property type="evidence" value="ECO:0007669"/>
    <property type="project" value="UniProtKB-KW"/>
</dbReference>
<evidence type="ECO:0000313" key="8">
    <source>
        <dbReference type="EMBL" id="OAF16517.1"/>
    </source>
</evidence>
<dbReference type="EMBL" id="LUUB01000014">
    <property type="protein sequence ID" value="OAF16517.1"/>
    <property type="molecule type" value="Genomic_DNA"/>
</dbReference>
<evidence type="ECO:0000256" key="1">
    <source>
        <dbReference type="ARBA" id="ARBA00034120"/>
    </source>
</evidence>
<dbReference type="AlphaFoldDB" id="A0A176YDH5"/>
<organism evidence="4 9">
    <name type="scientific">Bradyrhizobium centrolobii</name>
    <dbReference type="NCBI Taxonomy" id="1505087"/>
    <lineage>
        <taxon>Bacteria</taxon>
        <taxon>Pseudomonadati</taxon>
        <taxon>Pseudomonadota</taxon>
        <taxon>Alphaproteobacteria</taxon>
        <taxon>Hyphomicrobiales</taxon>
        <taxon>Nitrobacteraceae</taxon>
        <taxon>Bradyrhizobium</taxon>
    </lineage>
</organism>
<gene>
    <name evidence="7" type="ORF">AYJ54_05855</name>
    <name evidence="6" type="ORF">AYJ54_06490</name>
    <name evidence="5" type="ORF">AYJ54_19475</name>
    <name evidence="4" type="ORF">AYJ54_24625</name>
    <name evidence="3" type="ORF">AYJ54_24805</name>
    <name evidence="8" type="ORF">AYJ54_38140</name>
</gene>
<dbReference type="PANTHER" id="PTHR34047:SF8">
    <property type="entry name" value="PROTEIN YKFC"/>
    <property type="match status" value="1"/>
</dbReference>
<dbReference type="EMBL" id="LUUB01000074">
    <property type="protein sequence ID" value="OAF06701.1"/>
    <property type="molecule type" value="Genomic_DNA"/>
</dbReference>
<feature type="domain" description="Reverse transcriptase" evidence="2">
    <location>
        <begin position="70"/>
        <end position="368"/>
    </location>
</feature>